<keyword evidence="5 9" id="KW-1133">Transmembrane helix</keyword>
<evidence type="ECO:0000256" key="9">
    <source>
        <dbReference type="SAM" id="Phobius"/>
    </source>
</evidence>
<name>A0A6F9DI66_9ASCI</name>
<proteinExistence type="evidence at transcript level"/>
<keyword evidence="8" id="KW-0325">Glycoprotein</keyword>
<organism evidence="10">
    <name type="scientific">Phallusia mammillata</name>
    <dbReference type="NCBI Taxonomy" id="59560"/>
    <lineage>
        <taxon>Eukaryota</taxon>
        <taxon>Metazoa</taxon>
        <taxon>Chordata</taxon>
        <taxon>Tunicata</taxon>
        <taxon>Ascidiacea</taxon>
        <taxon>Phlebobranchia</taxon>
        <taxon>Ascidiidae</taxon>
        <taxon>Phallusia</taxon>
    </lineage>
</organism>
<feature type="transmembrane region" description="Helical" evidence="9">
    <location>
        <begin position="24"/>
        <end position="42"/>
    </location>
</feature>
<feature type="transmembrane region" description="Helical" evidence="9">
    <location>
        <begin position="293"/>
        <end position="312"/>
    </location>
</feature>
<keyword evidence="4" id="KW-0732">Signal</keyword>
<dbReference type="PANTHER" id="PTHR28652:SF2">
    <property type="entry name" value="TRANSMEMBRANE PROTEIN 59-LIKE PROTEIN"/>
    <property type="match status" value="1"/>
</dbReference>
<dbReference type="InterPro" id="IPR022065">
    <property type="entry name" value="Uncharacterised_TMEM59"/>
</dbReference>
<evidence type="ECO:0000256" key="7">
    <source>
        <dbReference type="ARBA" id="ARBA00023136"/>
    </source>
</evidence>
<dbReference type="AlphaFoldDB" id="A0A6F9DI66"/>
<evidence type="ECO:0000256" key="8">
    <source>
        <dbReference type="ARBA" id="ARBA00023180"/>
    </source>
</evidence>
<evidence type="ECO:0000313" key="10">
    <source>
        <dbReference type="EMBL" id="CAB3262653.1"/>
    </source>
</evidence>
<evidence type="ECO:0000256" key="2">
    <source>
        <dbReference type="ARBA" id="ARBA00009643"/>
    </source>
</evidence>
<sequence length="375" mass="42281">MLIADVIYFNVYLFDRKQKNMARFKNWVISACIVCLNVMFITTTQGSGIDVFFASPKICKKECSDKNVELSSACSKGCRLASISEWIVEPGNSTQLTQECFTACSEAYTKPDILDACHKGCQIFQTASKESLQAGPGNSLIEDNLNGMFGSNNGFFDYADSMMNDFVNSALQSLSMFQSFMPDTVGTEIIEISDGTHHEIFVIQHNQPEINTEHPNKKLIINTESGKPKSTEKENIETNLQTNANRPGAFGEFSLYRRNDESAPVDTGFDRYWQKFHKNWWTCFTKKQGLPELVFTLFWISTFVLLMLGCCIQFGQKPQLSVNGDLAFIRDSEGKLPTYLKSYPVPDGVEVSPYFYASVIDCKDKKPLLSTIEQY</sequence>
<reference evidence="10" key="1">
    <citation type="submission" date="2020-04" db="EMBL/GenBank/DDBJ databases">
        <authorList>
            <person name="Neveu A P."/>
        </authorList>
    </citation>
    <scope>NUCLEOTIDE SEQUENCE</scope>
    <source>
        <tissue evidence="10">Whole embryo</tissue>
    </source>
</reference>
<dbReference type="GO" id="GO:0000139">
    <property type="term" value="C:Golgi membrane"/>
    <property type="evidence" value="ECO:0007669"/>
    <property type="project" value="UniProtKB-SubCell"/>
</dbReference>
<comment type="similarity">
    <text evidence="2">Belongs to the TMEM59 family.</text>
</comment>
<keyword evidence="3 9" id="KW-0812">Transmembrane</keyword>
<evidence type="ECO:0000256" key="6">
    <source>
        <dbReference type="ARBA" id="ARBA00023034"/>
    </source>
</evidence>
<evidence type="ECO:0000256" key="5">
    <source>
        <dbReference type="ARBA" id="ARBA00022989"/>
    </source>
</evidence>
<comment type="subcellular location">
    <subcellularLocation>
        <location evidence="1">Golgi apparatus membrane</location>
        <topology evidence="1">Single-pass type I membrane protein</topology>
    </subcellularLocation>
</comment>
<evidence type="ECO:0000256" key="4">
    <source>
        <dbReference type="ARBA" id="ARBA00022729"/>
    </source>
</evidence>
<accession>A0A6F9DI66</accession>
<keyword evidence="7 9" id="KW-0472">Membrane</keyword>
<gene>
    <name evidence="10" type="primary">LOC100181469</name>
</gene>
<dbReference type="PANTHER" id="PTHR28652">
    <property type="entry name" value="TRANSMEMBRANE PROTEIN 59-LIKE PROTEIN"/>
    <property type="match status" value="1"/>
</dbReference>
<dbReference type="EMBL" id="LR786791">
    <property type="protein sequence ID" value="CAB3262653.1"/>
    <property type="molecule type" value="mRNA"/>
</dbReference>
<keyword evidence="6" id="KW-0333">Golgi apparatus</keyword>
<evidence type="ECO:0000256" key="3">
    <source>
        <dbReference type="ARBA" id="ARBA00022692"/>
    </source>
</evidence>
<dbReference type="Pfam" id="PF12280">
    <property type="entry name" value="BSMAP"/>
    <property type="match status" value="1"/>
</dbReference>
<protein>
    <submittedName>
        <fullName evidence="10">Uncharacterized protein LOC100181469</fullName>
    </submittedName>
</protein>
<evidence type="ECO:0000256" key="1">
    <source>
        <dbReference type="ARBA" id="ARBA00004614"/>
    </source>
</evidence>